<dbReference type="PRINTS" id="PR00991">
    <property type="entry name" value="6PFRUCTKNASE"/>
</dbReference>
<reference evidence="6 7" key="1">
    <citation type="journal article" date="2013" name="Genome Announc.">
        <title>Genome Sequence of the Sulfate-Reducing Bacterium Desulfotomaculum hydrothermale Lam5(T).</title>
        <authorList>
            <person name="Amin O."/>
            <person name="Fardeau M.L."/>
            <person name="Valette O."/>
            <person name="Hirschler-Rea A."/>
            <person name="Barbe V."/>
            <person name="Medigue C."/>
            <person name="Vacherie B."/>
            <person name="Ollivier B."/>
            <person name="Bertin P.N."/>
            <person name="Dolla A."/>
        </authorList>
    </citation>
    <scope>NUCLEOTIDE SEQUENCE [LARGE SCALE GENOMIC DNA]</scope>
    <source>
        <strain evidence="7">Lam5 / DSM 18033</strain>
    </source>
</reference>
<organism evidence="6 7">
    <name type="scientific">Desulforamulus hydrothermalis Lam5 = DSM 18033</name>
    <dbReference type="NCBI Taxonomy" id="1121428"/>
    <lineage>
        <taxon>Bacteria</taxon>
        <taxon>Bacillati</taxon>
        <taxon>Bacillota</taxon>
        <taxon>Clostridia</taxon>
        <taxon>Eubacteriales</taxon>
        <taxon>Peptococcaceae</taxon>
        <taxon>Desulforamulus</taxon>
    </lineage>
</organism>
<name>K8E117_9FIRM</name>
<protein>
    <recommendedName>
        <fullName evidence="3">Alpha-ribazole phosphatase</fullName>
        <ecNumber evidence="3">3.1.3.73</ecNumber>
    </recommendedName>
</protein>
<evidence type="ECO:0000256" key="1">
    <source>
        <dbReference type="ARBA" id="ARBA00023152"/>
    </source>
</evidence>
<feature type="active site" description="Proton donor/acceptor" evidence="4">
    <location>
        <position position="89"/>
    </location>
</feature>
<dbReference type="InterPro" id="IPR050275">
    <property type="entry name" value="PGM_Phosphatase"/>
</dbReference>
<sequence length="211" mass="23542">MKGLIALRTRLYLVRHGETAWNAGGKFQGHSDIPLSQRGREQAKALADRLSKQKIDAFYSSDLSRARETAVILAEPHQGTVYSLPALREINFGRWEGLTFKEIAETYGELSARWWASPLTITIPDGESLQQVVDRCSKAVTELVMRHAGETVLLATHGGVIRVIVGLALGLDLNCFWQLRMDNLSLTVLAYDGPEKAVLELYNDTCHLHEK</sequence>
<dbReference type="InterPro" id="IPR017578">
    <property type="entry name" value="Ribazole_CobC"/>
</dbReference>
<dbReference type="Pfam" id="PF00300">
    <property type="entry name" value="His_Phos_1"/>
    <property type="match status" value="1"/>
</dbReference>
<dbReference type="RefSeq" id="WP_008413371.1">
    <property type="nucleotide sequence ID" value="NZ_CAOS01000015.1"/>
</dbReference>
<dbReference type="PANTHER" id="PTHR48100">
    <property type="entry name" value="BROAD-SPECIFICITY PHOSPHATASE YOR283W-RELATED"/>
    <property type="match status" value="1"/>
</dbReference>
<accession>K8E117</accession>
<dbReference type="InterPro" id="IPR001345">
    <property type="entry name" value="PG/BPGM_mutase_AS"/>
</dbReference>
<dbReference type="Proteomes" id="UP000009315">
    <property type="component" value="Unassembled WGS sequence"/>
</dbReference>
<dbReference type="InterPro" id="IPR029033">
    <property type="entry name" value="His_PPase_superfam"/>
</dbReference>
<gene>
    <name evidence="6" type="primary">phpB</name>
    <name evidence="6" type="ORF">DESHY_80044</name>
</gene>
<dbReference type="eggNOG" id="COG0406">
    <property type="taxonomic scope" value="Bacteria"/>
</dbReference>
<dbReference type="PROSITE" id="PS00175">
    <property type="entry name" value="PG_MUTASE"/>
    <property type="match status" value="1"/>
</dbReference>
<dbReference type="GO" id="GO:0009236">
    <property type="term" value="P:cobalamin biosynthetic process"/>
    <property type="evidence" value="ECO:0007669"/>
    <property type="project" value="UniProtKB-UniRule"/>
</dbReference>
<evidence type="ECO:0000313" key="6">
    <source>
        <dbReference type="EMBL" id="CCO09377.1"/>
    </source>
</evidence>
<dbReference type="CDD" id="cd07067">
    <property type="entry name" value="HP_PGM_like"/>
    <property type="match status" value="1"/>
</dbReference>
<dbReference type="EMBL" id="CAOS01000015">
    <property type="protein sequence ID" value="CCO09377.1"/>
    <property type="molecule type" value="Genomic_DNA"/>
</dbReference>
<dbReference type="EC" id="3.1.3.73" evidence="3"/>
<keyword evidence="2" id="KW-0413">Isomerase</keyword>
<dbReference type="STRING" id="1121428.DESHY_80044"/>
<evidence type="ECO:0000256" key="4">
    <source>
        <dbReference type="PIRSR" id="PIRSR613078-1"/>
    </source>
</evidence>
<dbReference type="NCBIfam" id="TIGR03162">
    <property type="entry name" value="ribazole_cobC"/>
    <property type="match status" value="1"/>
</dbReference>
<evidence type="ECO:0000313" key="7">
    <source>
        <dbReference type="Proteomes" id="UP000009315"/>
    </source>
</evidence>
<feature type="binding site" evidence="5">
    <location>
        <position position="65"/>
    </location>
    <ligand>
        <name>substrate</name>
    </ligand>
</feature>
<dbReference type="GO" id="GO:0043755">
    <property type="term" value="F:alpha-ribazole phosphatase activity"/>
    <property type="evidence" value="ECO:0007669"/>
    <property type="project" value="UniProtKB-UniRule"/>
</dbReference>
<dbReference type="Gene3D" id="3.40.50.1240">
    <property type="entry name" value="Phosphoglycerate mutase-like"/>
    <property type="match status" value="1"/>
</dbReference>
<comment type="caution">
    <text evidence="6">The sequence shown here is derived from an EMBL/GenBank/DDBJ whole genome shotgun (WGS) entry which is preliminary data.</text>
</comment>
<feature type="binding site" evidence="5">
    <location>
        <begin position="15"/>
        <end position="22"/>
    </location>
    <ligand>
        <name>substrate</name>
    </ligand>
</feature>
<keyword evidence="1" id="KW-0324">Glycolysis</keyword>
<proteinExistence type="predicted"/>
<feature type="active site" description="Tele-phosphohistidine intermediate" evidence="4">
    <location>
        <position position="16"/>
    </location>
</feature>
<dbReference type="GO" id="GO:0006003">
    <property type="term" value="P:fructose 2,6-bisphosphate metabolic process"/>
    <property type="evidence" value="ECO:0007669"/>
    <property type="project" value="InterPro"/>
</dbReference>
<evidence type="ECO:0000256" key="5">
    <source>
        <dbReference type="PIRSR" id="PIRSR613078-2"/>
    </source>
</evidence>
<dbReference type="SMART" id="SM00855">
    <property type="entry name" value="PGAM"/>
    <property type="match status" value="1"/>
</dbReference>
<evidence type="ECO:0000256" key="2">
    <source>
        <dbReference type="ARBA" id="ARBA00023235"/>
    </source>
</evidence>
<keyword evidence="7" id="KW-1185">Reference proteome</keyword>
<dbReference type="InterPro" id="IPR013078">
    <property type="entry name" value="His_Pase_superF_clade-1"/>
</dbReference>
<dbReference type="SUPFAM" id="SSF53254">
    <property type="entry name" value="Phosphoglycerate mutase-like"/>
    <property type="match status" value="1"/>
</dbReference>
<dbReference type="PANTHER" id="PTHR48100:SF1">
    <property type="entry name" value="HISTIDINE PHOSPHATASE FAMILY PROTEIN-RELATED"/>
    <property type="match status" value="1"/>
</dbReference>
<dbReference type="AlphaFoldDB" id="K8E117"/>
<evidence type="ECO:0000256" key="3">
    <source>
        <dbReference type="NCBIfam" id="TIGR03162"/>
    </source>
</evidence>
<dbReference type="GO" id="GO:0005524">
    <property type="term" value="F:ATP binding"/>
    <property type="evidence" value="ECO:0007669"/>
    <property type="project" value="InterPro"/>
</dbReference>
<dbReference type="InterPro" id="IPR003094">
    <property type="entry name" value="6Pfruct_kin"/>
</dbReference>
<dbReference type="GO" id="GO:0005737">
    <property type="term" value="C:cytoplasm"/>
    <property type="evidence" value="ECO:0007669"/>
    <property type="project" value="TreeGrafter"/>
</dbReference>